<name>A0A6B2KY89_9EUKA</name>
<dbReference type="SUPFAM" id="SSF81383">
    <property type="entry name" value="F-box domain"/>
    <property type="match status" value="1"/>
</dbReference>
<organism evidence="3">
    <name type="scientific">Arcella intermedia</name>
    <dbReference type="NCBI Taxonomy" id="1963864"/>
    <lineage>
        <taxon>Eukaryota</taxon>
        <taxon>Amoebozoa</taxon>
        <taxon>Tubulinea</taxon>
        <taxon>Elardia</taxon>
        <taxon>Arcellinida</taxon>
        <taxon>Sphaerothecina</taxon>
        <taxon>Arcellidae</taxon>
        <taxon>Arcella</taxon>
    </lineage>
</organism>
<protein>
    <recommendedName>
        <fullName evidence="2">UBC core domain-containing protein</fullName>
    </recommendedName>
</protein>
<dbReference type="InterPro" id="IPR036047">
    <property type="entry name" value="F-box-like_dom_sf"/>
</dbReference>
<dbReference type="Pfam" id="PF00179">
    <property type="entry name" value="UQ_con"/>
    <property type="match status" value="1"/>
</dbReference>
<dbReference type="PROSITE" id="PS50127">
    <property type="entry name" value="UBC_2"/>
    <property type="match status" value="1"/>
</dbReference>
<evidence type="ECO:0000256" key="1">
    <source>
        <dbReference type="SAM" id="MobiDB-lite"/>
    </source>
</evidence>
<feature type="domain" description="UBC core" evidence="2">
    <location>
        <begin position="1"/>
        <end position="162"/>
    </location>
</feature>
<dbReference type="AlphaFoldDB" id="A0A6B2KY89"/>
<dbReference type="InterPro" id="IPR016135">
    <property type="entry name" value="UBQ-conjugating_enzyme/RWD"/>
</dbReference>
<dbReference type="EMBL" id="GIBP01000717">
    <property type="protein sequence ID" value="NDV29686.1"/>
    <property type="molecule type" value="Transcribed_RNA"/>
</dbReference>
<reference evidence="3" key="1">
    <citation type="journal article" date="2020" name="J. Eukaryot. Microbiol.">
        <title>De novo Sequencing, Assembly and Annotation of the Transcriptome for the Free-Living Testate Amoeba Arcella intermedia.</title>
        <authorList>
            <person name="Ribeiro G.M."/>
            <person name="Porfirio-Sousa A.L."/>
            <person name="Maurer-Alcala X.X."/>
            <person name="Katz L.A."/>
            <person name="Lahr D.J.G."/>
        </authorList>
    </citation>
    <scope>NUCLEOTIDE SEQUENCE</scope>
</reference>
<dbReference type="CDD" id="cd23955">
    <property type="entry name" value="UBCc_invertebrate"/>
    <property type="match status" value="1"/>
</dbReference>
<dbReference type="PANTHER" id="PTHR24067">
    <property type="entry name" value="UBIQUITIN-CONJUGATING ENZYME E2"/>
    <property type="match status" value="1"/>
</dbReference>
<dbReference type="SMART" id="SM00212">
    <property type="entry name" value="UBCc"/>
    <property type="match status" value="1"/>
</dbReference>
<feature type="region of interest" description="Disordered" evidence="1">
    <location>
        <begin position="746"/>
        <end position="773"/>
    </location>
</feature>
<dbReference type="Gene3D" id="3.10.110.10">
    <property type="entry name" value="Ubiquitin Conjugating Enzyme"/>
    <property type="match status" value="1"/>
</dbReference>
<evidence type="ECO:0000259" key="2">
    <source>
        <dbReference type="PROSITE" id="PS50127"/>
    </source>
</evidence>
<dbReference type="SUPFAM" id="SSF54495">
    <property type="entry name" value="UBC-like"/>
    <property type="match status" value="1"/>
</dbReference>
<evidence type="ECO:0000313" key="3">
    <source>
        <dbReference type="EMBL" id="NDV29686.1"/>
    </source>
</evidence>
<sequence length="773" mass="88981">MLHDFKEVRKTPEYKYQFSAVPQNDNIFIWHANLRGSVGTPYENIIFHLTLEFNDHYPISPPQVKLCTYLYHPNVFSSYICLDMLEKGSWASSEETSKLYTGWSSAYTVSSILLQLQEFFSNNAYSSMGQSARSADSFRTFKCTCGHSSSNIYPSLVQRPKSFLFGNELVLMGSKFRSTTKKTAAKTKIGNAVSLPVISENGELPVKIENYKISLRFSKGWATFDNLEFSHTVSPTDEGVVFSLSNFQQPPLGWHGFYEFESKSLLVPSSDNISFSLLILGESPNFFNTTLQYDFTNITSSDKKDIKFSKNDYAGNTYFISFMKEKDNYFMNYFMFYVKLENLLGTNKTDPRLGGSNSLFYQLGDFSVFPHEIILLILSMGLSLYDVASLSLCCRGFYDLTLDPIFWSSQQRAQEIVCFHTKMSFEHSTLGYGINIERYSNTNTISGITSPLDLISYEAYKQLGVRKSVWKEPFSGWLPVYINRKHALRAVPLAKESLSQIHNSPSFNPQYALTIFPKLMNTMVVMMMSGNLHASMKALEGYCQFHRFFLHFVEEYPALLGKIEGTIEGFINDPNLRIKKVVPNLGEFLAYLTVTDRFGWEDIREAYLSENFDRNVKWIIEKKPHLAKPSPTINNRVEQTFECTTTSLRLLMFHVYFLCHIASPPSAKYKGTASAKVTYDTLYGQPTPAMKEALQFRIKQILKVSSWTQFFDAVEYPIPSVEELNMWLCESVQRSEWKRYHRINNTRTQNRETNNRKKNSRPTLASDEYDKYY</sequence>
<dbReference type="InterPro" id="IPR001810">
    <property type="entry name" value="F-box_dom"/>
</dbReference>
<dbReference type="Pfam" id="PF12937">
    <property type="entry name" value="F-box-like"/>
    <property type="match status" value="1"/>
</dbReference>
<proteinExistence type="predicted"/>
<accession>A0A6B2KY89</accession>
<dbReference type="InterPro" id="IPR000608">
    <property type="entry name" value="UBC"/>
</dbReference>
<dbReference type="InterPro" id="IPR050113">
    <property type="entry name" value="Ub_conjugating_enzyme"/>
</dbReference>